<dbReference type="InterPro" id="IPR012675">
    <property type="entry name" value="Beta-grasp_dom_sf"/>
</dbReference>
<dbReference type="GO" id="GO:0016491">
    <property type="term" value="F:oxidoreductase activity"/>
    <property type="evidence" value="ECO:0007669"/>
    <property type="project" value="UniProtKB-KW"/>
</dbReference>
<dbReference type="RefSeq" id="WP_035624434.1">
    <property type="nucleotide sequence ID" value="NZ_CCAE010000081.1"/>
</dbReference>
<feature type="domain" description="2Fe-2S ferredoxin-type" evidence="6">
    <location>
        <begin position="1"/>
        <end position="77"/>
    </location>
</feature>
<keyword evidence="4" id="KW-0408">Iron</keyword>
<dbReference type="InterPro" id="IPR006058">
    <property type="entry name" value="2Fe2S_fd_BS"/>
</dbReference>
<organism evidence="7 8">
    <name type="scientific">Hydrogenophaga intermedia</name>
    <dbReference type="NCBI Taxonomy" id="65786"/>
    <lineage>
        <taxon>Bacteria</taxon>
        <taxon>Pseudomonadati</taxon>
        <taxon>Pseudomonadota</taxon>
        <taxon>Betaproteobacteria</taxon>
        <taxon>Burkholderiales</taxon>
        <taxon>Comamonadaceae</taxon>
        <taxon>Hydrogenophaga</taxon>
    </lineage>
</organism>
<dbReference type="Proteomes" id="UP000028878">
    <property type="component" value="Unassembled WGS sequence"/>
</dbReference>
<dbReference type="PANTHER" id="PTHR44379:SF2">
    <property type="entry name" value="BLR6218 PROTEIN"/>
    <property type="match status" value="1"/>
</dbReference>
<evidence type="ECO:0000256" key="2">
    <source>
        <dbReference type="ARBA" id="ARBA00022723"/>
    </source>
</evidence>
<dbReference type="Gene3D" id="3.10.20.30">
    <property type="match status" value="1"/>
</dbReference>
<dbReference type="Pfam" id="PF01799">
    <property type="entry name" value="Fer2_2"/>
    <property type="match status" value="1"/>
</dbReference>
<dbReference type="CDD" id="cd00207">
    <property type="entry name" value="fer2"/>
    <property type="match status" value="1"/>
</dbReference>
<dbReference type="GO" id="GO:0051537">
    <property type="term" value="F:2 iron, 2 sulfur cluster binding"/>
    <property type="evidence" value="ECO:0007669"/>
    <property type="project" value="UniProtKB-KW"/>
</dbReference>
<evidence type="ECO:0000313" key="8">
    <source>
        <dbReference type="Proteomes" id="UP000028878"/>
    </source>
</evidence>
<dbReference type="InterPro" id="IPR051452">
    <property type="entry name" value="Diverse_Oxidoreductases"/>
</dbReference>
<evidence type="ECO:0000313" key="7">
    <source>
        <dbReference type="EMBL" id="CDN90406.1"/>
    </source>
</evidence>
<dbReference type="AlphaFoldDB" id="A0A1L1PWN2"/>
<dbReference type="PROSITE" id="PS00197">
    <property type="entry name" value="2FE2S_FER_1"/>
    <property type="match status" value="1"/>
</dbReference>
<accession>A0A1L1PWN2</accession>
<evidence type="ECO:0000256" key="5">
    <source>
        <dbReference type="ARBA" id="ARBA00023014"/>
    </source>
</evidence>
<evidence type="ECO:0000256" key="4">
    <source>
        <dbReference type="ARBA" id="ARBA00023004"/>
    </source>
</evidence>
<dbReference type="Pfam" id="PF00111">
    <property type="entry name" value="Fer2"/>
    <property type="match status" value="1"/>
</dbReference>
<name>A0A1L1PWN2_HYDIT</name>
<dbReference type="GO" id="GO:0046872">
    <property type="term" value="F:metal ion binding"/>
    <property type="evidence" value="ECO:0007669"/>
    <property type="project" value="UniProtKB-KW"/>
</dbReference>
<gene>
    <name evidence="7" type="ORF">BN948_04850</name>
</gene>
<keyword evidence="1" id="KW-0001">2Fe-2S</keyword>
<keyword evidence="8" id="KW-1185">Reference proteome</keyword>
<proteinExistence type="predicted"/>
<sequence>MTTRCHVNGRVVEMQADPATPLLWTLRDELGLTGTKYGCGVALCGTCTVHVDGQPVRACITPTEFAQGKRVRTIEGAGADRIGRALQAAWIALDVPQCGYCQCGQIMSAAALLRTHRRPTDAQIDEAMAGNLCRCGTYDRIRAAIHQAAKALA</sequence>
<dbReference type="SUPFAM" id="SSF54292">
    <property type="entry name" value="2Fe-2S ferredoxin-like"/>
    <property type="match status" value="1"/>
</dbReference>
<keyword evidence="3" id="KW-0560">Oxidoreductase</keyword>
<dbReference type="PROSITE" id="PS51085">
    <property type="entry name" value="2FE2S_FER_2"/>
    <property type="match status" value="1"/>
</dbReference>
<evidence type="ECO:0000256" key="1">
    <source>
        <dbReference type="ARBA" id="ARBA00022714"/>
    </source>
</evidence>
<reference evidence="8" key="1">
    <citation type="submission" date="2014-11" db="EMBL/GenBank/DDBJ databases">
        <title>Draft genome sequence of Hydrogenophaga intermedia S1.</title>
        <authorList>
            <person name="Gan H.M."/>
            <person name="Chew T.H."/>
            <person name="Stolz A."/>
        </authorList>
    </citation>
    <scope>NUCLEOTIDE SEQUENCE [LARGE SCALE GENOMIC DNA]</scope>
    <source>
        <strain evidence="8">S1</strain>
    </source>
</reference>
<dbReference type="InterPro" id="IPR036010">
    <property type="entry name" value="2Fe-2S_ferredoxin-like_sf"/>
</dbReference>
<keyword evidence="5" id="KW-0411">Iron-sulfur</keyword>
<dbReference type="InterPro" id="IPR036884">
    <property type="entry name" value="2Fe-2S-bd_dom_sf"/>
</dbReference>
<dbReference type="SUPFAM" id="SSF47741">
    <property type="entry name" value="CO dehydrogenase ISP C-domain like"/>
    <property type="match status" value="1"/>
</dbReference>
<protein>
    <submittedName>
        <fullName evidence="7">(2Fe-2S)-binding protein</fullName>
    </submittedName>
</protein>
<dbReference type="InterPro" id="IPR001041">
    <property type="entry name" value="2Fe-2S_ferredoxin-type"/>
</dbReference>
<dbReference type="PANTHER" id="PTHR44379">
    <property type="entry name" value="OXIDOREDUCTASE WITH IRON-SULFUR SUBUNIT"/>
    <property type="match status" value="1"/>
</dbReference>
<keyword evidence="2" id="KW-0479">Metal-binding</keyword>
<dbReference type="EMBL" id="CCAE010000081">
    <property type="protein sequence ID" value="CDN90406.1"/>
    <property type="molecule type" value="Genomic_DNA"/>
</dbReference>
<evidence type="ECO:0000259" key="6">
    <source>
        <dbReference type="PROSITE" id="PS51085"/>
    </source>
</evidence>
<dbReference type="InterPro" id="IPR002888">
    <property type="entry name" value="2Fe-2S-bd"/>
</dbReference>
<dbReference type="Gene3D" id="1.10.150.120">
    <property type="entry name" value="[2Fe-2S]-binding domain"/>
    <property type="match status" value="1"/>
</dbReference>
<evidence type="ECO:0000256" key="3">
    <source>
        <dbReference type="ARBA" id="ARBA00023002"/>
    </source>
</evidence>